<dbReference type="RefSeq" id="WP_042519019.1">
    <property type="nucleotide sequence ID" value="NZ_JXQK01000052.1"/>
</dbReference>
<organism evidence="1 2">
    <name type="scientific">Prevotella pectinovora</name>
    <dbReference type="NCBI Taxonomy" id="1602169"/>
    <lineage>
        <taxon>Bacteria</taxon>
        <taxon>Pseudomonadati</taxon>
        <taxon>Bacteroidota</taxon>
        <taxon>Bacteroidia</taxon>
        <taxon>Bacteroidales</taxon>
        <taxon>Prevotellaceae</taxon>
        <taxon>Prevotella</taxon>
    </lineage>
</organism>
<keyword evidence="2" id="KW-1185">Reference proteome</keyword>
<evidence type="ECO:0008006" key="3">
    <source>
        <dbReference type="Google" id="ProtNLM"/>
    </source>
</evidence>
<reference evidence="1 2" key="1">
    <citation type="submission" date="2015-01" db="EMBL/GenBank/DDBJ databases">
        <title>Comparative genomics of non-oral Prevotella species.</title>
        <authorList>
            <person name="Accetto T."/>
            <person name="Nograsek B."/>
            <person name="Avgustin G."/>
        </authorList>
    </citation>
    <scope>NUCLEOTIDE SEQUENCE [LARGE SCALE GENOMIC DNA]</scope>
    <source>
        <strain evidence="1 2">P5-119</strain>
    </source>
</reference>
<proteinExistence type="predicted"/>
<protein>
    <recommendedName>
        <fullName evidence="3">Glycosyltransferase</fullName>
    </recommendedName>
</protein>
<dbReference type="Proteomes" id="UP000032046">
    <property type="component" value="Unassembled WGS sequence"/>
</dbReference>
<dbReference type="EMBL" id="JXQK01000052">
    <property type="protein sequence ID" value="KIP62627.1"/>
    <property type="molecule type" value="Genomic_DNA"/>
</dbReference>
<dbReference type="AlphaFoldDB" id="A0A0D0IU68"/>
<gene>
    <name evidence="1" type="ORF">ST44_06290</name>
</gene>
<comment type="caution">
    <text evidence="1">The sequence shown here is derived from an EMBL/GenBank/DDBJ whole genome shotgun (WGS) entry which is preliminary data.</text>
</comment>
<dbReference type="STRING" id="1602171.ST44_06290"/>
<name>A0A0D0IU68_9BACT</name>
<sequence length="345" mass="39205">MKGKVLFIDYVYMKGHVNFNRIHIDAIRSAGYDVKIVLHSDIASQLDYPDSDYVAKLPRFLNMRGKRAVLNRIIFTVTLLYLKFKIRFSDYTHVVVSSCDEVTLGLLPLCRNMYIICHNTGTVASRVKLFFLKRLARHNTFVVFDDYMKKPLLENGITNVAVVSHGCVSPFDESHADTSLPEYFSAFRKVVFHPSSKADDTFVNSLVSSSELADFLARNDVLLLIHGDKKEGEKYSDNVRFISGFLPTALYREIFLRSDIVLLAYPSSFQNQVSGVSFECVANKKNMLVLEHPALHYCRDFYNYDPIFSSTGELIEKMRALTGDNGLHCVATPESLTPDYLKIFG</sequence>
<accession>A0A0D0IU68</accession>
<evidence type="ECO:0000313" key="1">
    <source>
        <dbReference type="EMBL" id="KIP62627.1"/>
    </source>
</evidence>
<evidence type="ECO:0000313" key="2">
    <source>
        <dbReference type="Proteomes" id="UP000032046"/>
    </source>
</evidence>